<gene>
    <name evidence="1" type="ORF">TSAR_006342</name>
</gene>
<evidence type="ECO:0000313" key="1">
    <source>
        <dbReference type="EMBL" id="OXU31308.1"/>
    </source>
</evidence>
<sequence length="98" mass="10446">MIHCATNLTLENCEPSYAKTTLAYKVKCSVCAYKPGALIGAGVLIASGKSEQFLKPANTISKSSNNLHYKILTSTNSSKPKPKIVPSIALSKRIASSF</sequence>
<organism evidence="1 2">
    <name type="scientific">Trichomalopsis sarcophagae</name>
    <dbReference type="NCBI Taxonomy" id="543379"/>
    <lineage>
        <taxon>Eukaryota</taxon>
        <taxon>Metazoa</taxon>
        <taxon>Ecdysozoa</taxon>
        <taxon>Arthropoda</taxon>
        <taxon>Hexapoda</taxon>
        <taxon>Insecta</taxon>
        <taxon>Pterygota</taxon>
        <taxon>Neoptera</taxon>
        <taxon>Endopterygota</taxon>
        <taxon>Hymenoptera</taxon>
        <taxon>Apocrita</taxon>
        <taxon>Proctotrupomorpha</taxon>
        <taxon>Chalcidoidea</taxon>
        <taxon>Pteromalidae</taxon>
        <taxon>Pteromalinae</taxon>
        <taxon>Trichomalopsis</taxon>
    </lineage>
</organism>
<keyword evidence="2" id="KW-1185">Reference proteome</keyword>
<dbReference type="EMBL" id="NNAY01000069">
    <property type="protein sequence ID" value="OXU31308.1"/>
    <property type="molecule type" value="Genomic_DNA"/>
</dbReference>
<protein>
    <submittedName>
        <fullName evidence="1">Uncharacterized protein</fullName>
    </submittedName>
</protein>
<comment type="caution">
    <text evidence="1">The sequence shown here is derived from an EMBL/GenBank/DDBJ whole genome shotgun (WGS) entry which is preliminary data.</text>
</comment>
<accession>A0A232FLI0</accession>
<name>A0A232FLI0_9HYME</name>
<dbReference type="AlphaFoldDB" id="A0A232FLI0"/>
<reference evidence="1 2" key="1">
    <citation type="journal article" date="2017" name="Curr. Biol.">
        <title>The Evolution of Venom by Co-option of Single-Copy Genes.</title>
        <authorList>
            <person name="Martinson E.O."/>
            <person name="Mrinalini"/>
            <person name="Kelkar Y.D."/>
            <person name="Chang C.H."/>
            <person name="Werren J.H."/>
        </authorList>
    </citation>
    <scope>NUCLEOTIDE SEQUENCE [LARGE SCALE GENOMIC DNA]</scope>
    <source>
        <strain evidence="1 2">Alberta</strain>
        <tissue evidence="1">Whole body</tissue>
    </source>
</reference>
<proteinExistence type="predicted"/>
<dbReference type="Proteomes" id="UP000215335">
    <property type="component" value="Unassembled WGS sequence"/>
</dbReference>
<evidence type="ECO:0000313" key="2">
    <source>
        <dbReference type="Proteomes" id="UP000215335"/>
    </source>
</evidence>